<feature type="region of interest" description="Disordered" evidence="7">
    <location>
        <begin position="24"/>
        <end position="61"/>
    </location>
</feature>
<dbReference type="OrthoDB" id="7882037at2759"/>
<feature type="compositionally biased region" description="Basic and acidic residues" evidence="7">
    <location>
        <begin position="51"/>
        <end position="61"/>
    </location>
</feature>
<reference evidence="9 10" key="1">
    <citation type="journal article" date="2007" name="Nature">
        <title>Evolution of genes and genomes on the Drosophila phylogeny.</title>
        <authorList>
            <consortium name="Drosophila 12 Genomes Consortium"/>
            <person name="Clark A.G."/>
            <person name="Eisen M.B."/>
            <person name="Smith D.R."/>
            <person name="Bergman C.M."/>
            <person name="Oliver B."/>
            <person name="Markow T.A."/>
            <person name="Kaufman T.C."/>
            <person name="Kellis M."/>
            <person name="Gelbart W."/>
            <person name="Iyer V.N."/>
            <person name="Pollard D.A."/>
            <person name="Sackton T.B."/>
            <person name="Larracuente A.M."/>
            <person name="Singh N.D."/>
            <person name="Abad J.P."/>
            <person name="Abt D.N."/>
            <person name="Adryan B."/>
            <person name="Aguade M."/>
            <person name="Akashi H."/>
            <person name="Anderson W.W."/>
            <person name="Aquadro C.F."/>
            <person name="Ardell D.H."/>
            <person name="Arguello R."/>
            <person name="Artieri C.G."/>
            <person name="Barbash D.A."/>
            <person name="Barker D."/>
            <person name="Barsanti P."/>
            <person name="Batterham P."/>
            <person name="Batzoglou S."/>
            <person name="Begun D."/>
            <person name="Bhutkar A."/>
            <person name="Blanco E."/>
            <person name="Bosak S.A."/>
            <person name="Bradley R.K."/>
            <person name="Brand A.D."/>
            <person name="Brent M.R."/>
            <person name="Brooks A.N."/>
            <person name="Brown R.H."/>
            <person name="Butlin R.K."/>
            <person name="Caggese C."/>
            <person name="Calvi B.R."/>
            <person name="Bernardo de Carvalho A."/>
            <person name="Caspi A."/>
            <person name="Castrezana S."/>
            <person name="Celniker S.E."/>
            <person name="Chang J.L."/>
            <person name="Chapple C."/>
            <person name="Chatterji S."/>
            <person name="Chinwalla A."/>
            <person name="Civetta A."/>
            <person name="Clifton S.W."/>
            <person name="Comeron J.M."/>
            <person name="Costello J.C."/>
            <person name="Coyne J.A."/>
            <person name="Daub J."/>
            <person name="David R.G."/>
            <person name="Delcher A.L."/>
            <person name="Delehaunty K."/>
            <person name="Do C.B."/>
            <person name="Ebling H."/>
            <person name="Edwards K."/>
            <person name="Eickbush T."/>
            <person name="Evans J.D."/>
            <person name="Filipski A."/>
            <person name="Findeiss S."/>
            <person name="Freyhult E."/>
            <person name="Fulton L."/>
            <person name="Fulton R."/>
            <person name="Garcia A.C."/>
            <person name="Gardiner A."/>
            <person name="Garfield D.A."/>
            <person name="Garvin B.E."/>
            <person name="Gibson G."/>
            <person name="Gilbert D."/>
            <person name="Gnerre S."/>
            <person name="Godfrey J."/>
            <person name="Good R."/>
            <person name="Gotea V."/>
            <person name="Gravely B."/>
            <person name="Greenberg A.J."/>
            <person name="Griffiths-Jones S."/>
            <person name="Gross S."/>
            <person name="Guigo R."/>
            <person name="Gustafson E.A."/>
            <person name="Haerty W."/>
            <person name="Hahn M.W."/>
            <person name="Halligan D.L."/>
            <person name="Halpern A.L."/>
            <person name="Halter G.M."/>
            <person name="Han M.V."/>
            <person name="Heger A."/>
            <person name="Hillier L."/>
            <person name="Hinrichs A.S."/>
            <person name="Holmes I."/>
            <person name="Hoskins R.A."/>
            <person name="Hubisz M.J."/>
            <person name="Hultmark D."/>
            <person name="Huntley M.A."/>
            <person name="Jaffe D.B."/>
            <person name="Jagadeeshan S."/>
            <person name="Jeck W.R."/>
            <person name="Johnson J."/>
            <person name="Jones C.D."/>
            <person name="Jordan W.C."/>
            <person name="Karpen G.H."/>
            <person name="Kataoka E."/>
            <person name="Keightley P.D."/>
            <person name="Kheradpour P."/>
            <person name="Kirkness E.F."/>
            <person name="Koerich L.B."/>
            <person name="Kristiansen K."/>
            <person name="Kudrna D."/>
            <person name="Kulathinal R.J."/>
            <person name="Kumar S."/>
            <person name="Kwok R."/>
            <person name="Lander E."/>
            <person name="Langley C.H."/>
            <person name="Lapoint R."/>
            <person name="Lazzaro B.P."/>
            <person name="Lee S.J."/>
            <person name="Levesque L."/>
            <person name="Li R."/>
            <person name="Lin C.F."/>
            <person name="Lin M.F."/>
            <person name="Lindblad-Toh K."/>
            <person name="Llopart A."/>
            <person name="Long M."/>
            <person name="Low L."/>
            <person name="Lozovsky E."/>
            <person name="Lu J."/>
            <person name="Luo M."/>
            <person name="Machado C.A."/>
            <person name="Makalowski W."/>
            <person name="Marzo M."/>
            <person name="Matsuda M."/>
            <person name="Matzkin L."/>
            <person name="McAllister B."/>
            <person name="McBride C.S."/>
            <person name="McKernan B."/>
            <person name="McKernan K."/>
            <person name="Mendez-Lago M."/>
            <person name="Minx P."/>
            <person name="Mollenhauer M.U."/>
            <person name="Montooth K."/>
            <person name="Mount S.M."/>
            <person name="Mu X."/>
            <person name="Myers E."/>
            <person name="Negre B."/>
            <person name="Newfeld S."/>
            <person name="Nielsen R."/>
            <person name="Noor M.A."/>
            <person name="O'Grady P."/>
            <person name="Pachter L."/>
            <person name="Papaceit M."/>
            <person name="Parisi M.J."/>
            <person name="Parisi M."/>
            <person name="Parts L."/>
            <person name="Pedersen J.S."/>
            <person name="Pesole G."/>
            <person name="Phillippy A.M."/>
            <person name="Ponting C.P."/>
            <person name="Pop M."/>
            <person name="Porcelli D."/>
            <person name="Powell J.R."/>
            <person name="Prohaska S."/>
            <person name="Pruitt K."/>
            <person name="Puig M."/>
            <person name="Quesneville H."/>
            <person name="Ram K.R."/>
            <person name="Rand D."/>
            <person name="Rasmussen M.D."/>
            <person name="Reed L.K."/>
            <person name="Reenan R."/>
            <person name="Reily A."/>
            <person name="Remington K.A."/>
            <person name="Rieger T.T."/>
            <person name="Ritchie M.G."/>
            <person name="Robin C."/>
            <person name="Rogers Y.H."/>
            <person name="Rohde C."/>
            <person name="Rozas J."/>
            <person name="Rubenfield M.J."/>
            <person name="Ruiz A."/>
            <person name="Russo S."/>
            <person name="Salzberg S.L."/>
            <person name="Sanchez-Gracia A."/>
            <person name="Saranga D.J."/>
            <person name="Sato H."/>
            <person name="Schaeffer S.W."/>
            <person name="Schatz M.C."/>
            <person name="Schlenke T."/>
            <person name="Schwartz R."/>
            <person name="Segarra C."/>
            <person name="Singh R.S."/>
            <person name="Sirot L."/>
            <person name="Sirota M."/>
            <person name="Sisneros N.B."/>
            <person name="Smith C.D."/>
            <person name="Smith T.F."/>
            <person name="Spieth J."/>
            <person name="Stage D.E."/>
            <person name="Stark A."/>
            <person name="Stephan W."/>
            <person name="Strausberg R.L."/>
            <person name="Strempel S."/>
            <person name="Sturgill D."/>
            <person name="Sutton G."/>
            <person name="Sutton G.G."/>
            <person name="Tao W."/>
            <person name="Teichmann S."/>
            <person name="Tobari Y.N."/>
            <person name="Tomimura Y."/>
            <person name="Tsolas J.M."/>
            <person name="Valente V.L."/>
            <person name="Venter E."/>
            <person name="Venter J.C."/>
            <person name="Vicario S."/>
            <person name="Vieira F.G."/>
            <person name="Vilella A.J."/>
            <person name="Villasante A."/>
            <person name="Walenz B."/>
            <person name="Wang J."/>
            <person name="Wasserman M."/>
            <person name="Watts T."/>
            <person name="Wilson D."/>
            <person name="Wilson R.K."/>
            <person name="Wing R.A."/>
            <person name="Wolfner M.F."/>
            <person name="Wong A."/>
            <person name="Wong G.K."/>
            <person name="Wu C.I."/>
            <person name="Wu G."/>
            <person name="Yamamoto D."/>
            <person name="Yang H.P."/>
            <person name="Yang S.P."/>
            <person name="Yorke J.A."/>
            <person name="Yoshida K."/>
            <person name="Zdobnov E."/>
            <person name="Zhang P."/>
            <person name="Zhang Y."/>
            <person name="Zimin A.V."/>
            <person name="Baldwin J."/>
            <person name="Abdouelleil A."/>
            <person name="Abdulkadir J."/>
            <person name="Abebe A."/>
            <person name="Abera B."/>
            <person name="Abreu J."/>
            <person name="Acer S.C."/>
            <person name="Aftuck L."/>
            <person name="Alexander A."/>
            <person name="An P."/>
            <person name="Anderson E."/>
            <person name="Anderson S."/>
            <person name="Arachi H."/>
            <person name="Azer M."/>
            <person name="Bachantsang P."/>
            <person name="Barry A."/>
            <person name="Bayul T."/>
            <person name="Berlin A."/>
            <person name="Bessette D."/>
            <person name="Bloom T."/>
            <person name="Blye J."/>
            <person name="Boguslavskiy L."/>
            <person name="Bonnet C."/>
            <person name="Boukhgalter B."/>
            <person name="Bourzgui I."/>
            <person name="Brown A."/>
            <person name="Cahill P."/>
            <person name="Channer S."/>
            <person name="Cheshatsang Y."/>
            <person name="Chuda L."/>
            <person name="Citroen M."/>
            <person name="Collymore A."/>
            <person name="Cooke P."/>
            <person name="Costello M."/>
            <person name="D'Aco K."/>
            <person name="Daza R."/>
            <person name="De Haan G."/>
            <person name="DeGray S."/>
            <person name="DeMaso C."/>
            <person name="Dhargay N."/>
            <person name="Dooley K."/>
            <person name="Dooley E."/>
            <person name="Doricent M."/>
            <person name="Dorje P."/>
            <person name="Dorjee K."/>
            <person name="Dupes A."/>
            <person name="Elong R."/>
            <person name="Falk J."/>
            <person name="Farina A."/>
            <person name="Faro S."/>
            <person name="Ferguson D."/>
            <person name="Fisher S."/>
            <person name="Foley C.D."/>
            <person name="Franke A."/>
            <person name="Friedrich D."/>
            <person name="Gadbois L."/>
            <person name="Gearin G."/>
            <person name="Gearin C.R."/>
            <person name="Giannoukos G."/>
            <person name="Goode T."/>
            <person name="Graham J."/>
            <person name="Grandbois E."/>
            <person name="Grewal S."/>
            <person name="Gyaltsen K."/>
            <person name="Hafez N."/>
            <person name="Hagos B."/>
            <person name="Hall J."/>
            <person name="Henson C."/>
            <person name="Hollinger A."/>
            <person name="Honan T."/>
            <person name="Huard M.D."/>
            <person name="Hughes L."/>
            <person name="Hurhula B."/>
            <person name="Husby M.E."/>
            <person name="Kamat A."/>
            <person name="Kanga B."/>
            <person name="Kashin S."/>
            <person name="Khazanovich D."/>
            <person name="Kisner P."/>
            <person name="Lance K."/>
            <person name="Lara M."/>
            <person name="Lee W."/>
            <person name="Lennon N."/>
            <person name="Letendre F."/>
            <person name="LeVine R."/>
            <person name="Lipovsky A."/>
            <person name="Liu X."/>
            <person name="Liu J."/>
            <person name="Liu S."/>
            <person name="Lokyitsang T."/>
            <person name="Lokyitsang Y."/>
            <person name="Lubonja R."/>
            <person name="Lui A."/>
            <person name="MacDonald P."/>
            <person name="Magnisalis V."/>
            <person name="Maru K."/>
            <person name="Matthews C."/>
            <person name="McCusker W."/>
            <person name="McDonough S."/>
            <person name="Mehta T."/>
            <person name="Meldrim J."/>
            <person name="Meneus L."/>
            <person name="Mihai O."/>
            <person name="Mihalev A."/>
            <person name="Mihova T."/>
            <person name="Mittelman R."/>
            <person name="Mlenga V."/>
            <person name="Montmayeur A."/>
            <person name="Mulrain L."/>
            <person name="Navidi A."/>
            <person name="Naylor J."/>
            <person name="Negash T."/>
            <person name="Nguyen T."/>
            <person name="Nguyen N."/>
            <person name="Nicol R."/>
            <person name="Norbu C."/>
            <person name="Norbu N."/>
            <person name="Novod N."/>
            <person name="O'Neill B."/>
            <person name="Osman S."/>
            <person name="Markiewicz E."/>
            <person name="Oyono O.L."/>
            <person name="Patti C."/>
            <person name="Phunkhang P."/>
            <person name="Pierre F."/>
            <person name="Priest M."/>
            <person name="Raghuraman S."/>
            <person name="Rege F."/>
            <person name="Reyes R."/>
            <person name="Rise C."/>
            <person name="Rogov P."/>
            <person name="Ross K."/>
            <person name="Ryan E."/>
            <person name="Settipalli S."/>
            <person name="Shea T."/>
            <person name="Sherpa N."/>
            <person name="Shi L."/>
            <person name="Shih D."/>
            <person name="Sparrow T."/>
            <person name="Spaulding J."/>
            <person name="Stalker J."/>
            <person name="Stange-Thomann N."/>
            <person name="Stavropoulos S."/>
            <person name="Stone C."/>
            <person name="Strader C."/>
            <person name="Tesfaye S."/>
            <person name="Thomson T."/>
            <person name="Thoulutsang Y."/>
            <person name="Thoulutsang D."/>
            <person name="Topham K."/>
            <person name="Topping I."/>
            <person name="Tsamla T."/>
            <person name="Vassiliev H."/>
            <person name="Vo A."/>
            <person name="Wangchuk T."/>
            <person name="Wangdi T."/>
            <person name="Weiand M."/>
            <person name="Wilkinson J."/>
            <person name="Wilson A."/>
            <person name="Yadav S."/>
            <person name="Young G."/>
            <person name="Yu Q."/>
            <person name="Zembek L."/>
            <person name="Zhong D."/>
            <person name="Zimmer A."/>
            <person name="Zwirko Z."/>
            <person name="Jaffe D.B."/>
            <person name="Alvarez P."/>
            <person name="Brockman W."/>
            <person name="Butler J."/>
            <person name="Chin C."/>
            <person name="Gnerre S."/>
            <person name="Grabherr M."/>
            <person name="Kleber M."/>
            <person name="Mauceli E."/>
            <person name="MacCallum I."/>
        </authorList>
    </citation>
    <scope>NUCLEOTIDE SEQUENCE [LARGE SCALE GENOMIC DNA]</scope>
    <source>
        <strain evidence="10">Tucson 15287-2541.00</strain>
    </source>
</reference>
<dbReference type="EC" id="1.1.1.41" evidence="2"/>
<dbReference type="InterPro" id="IPR024084">
    <property type="entry name" value="IsoPropMal-DH-like_dom"/>
</dbReference>
<dbReference type="Pfam" id="PF00180">
    <property type="entry name" value="Iso_dh"/>
    <property type="match status" value="1"/>
</dbReference>
<keyword evidence="4" id="KW-0560">Oxidoreductase</keyword>
<dbReference type="PANTHER" id="PTHR11835:SF34">
    <property type="entry name" value="ISOCITRATE DEHYDROGENASE [NAD] SUBUNIT ALPHA, MITOCHONDRIAL"/>
    <property type="match status" value="1"/>
</dbReference>
<evidence type="ECO:0000256" key="5">
    <source>
        <dbReference type="ARBA" id="ARBA00042642"/>
    </source>
</evidence>
<dbReference type="FunCoup" id="B4J4V5">
    <property type="interactions" value="145"/>
</dbReference>
<evidence type="ECO:0000256" key="2">
    <source>
        <dbReference type="ARBA" id="ARBA00013012"/>
    </source>
</evidence>
<dbReference type="Proteomes" id="UP000001070">
    <property type="component" value="Unassembled WGS sequence"/>
</dbReference>
<dbReference type="PhylomeDB" id="B4J4V5"/>
<dbReference type="HOGENOM" id="CLU_031953_0_0_1"/>
<proteinExistence type="inferred from homology"/>
<protein>
    <recommendedName>
        <fullName evidence="2">isocitrate dehydrogenase (NAD(+))</fullName>
        <ecNumber evidence="2">1.1.1.41</ecNumber>
    </recommendedName>
    <alternativeName>
        <fullName evidence="6">Isocitric dehydrogenase subunit alpha</fullName>
    </alternativeName>
    <alternativeName>
        <fullName evidence="5">NAD(+)-specific ICDH subunit alpha</fullName>
    </alternativeName>
</protein>
<evidence type="ECO:0000256" key="6">
    <source>
        <dbReference type="ARBA" id="ARBA00042862"/>
    </source>
</evidence>
<evidence type="ECO:0000256" key="4">
    <source>
        <dbReference type="ARBA" id="ARBA00023002"/>
    </source>
</evidence>
<keyword evidence="10" id="KW-1185">Reference proteome</keyword>
<comment type="similarity">
    <text evidence="1">Belongs to the isocitrate and isopropylmalate dehydrogenases family.</text>
</comment>
<feature type="compositionally biased region" description="Basic and acidic residues" evidence="7">
    <location>
        <begin position="25"/>
        <end position="35"/>
    </location>
</feature>
<accession>B4J4V5</accession>
<evidence type="ECO:0000256" key="7">
    <source>
        <dbReference type="SAM" id="MobiDB-lite"/>
    </source>
</evidence>
<evidence type="ECO:0000313" key="10">
    <source>
        <dbReference type="Proteomes" id="UP000001070"/>
    </source>
</evidence>
<dbReference type="OMA" id="GICPGYS"/>
<feature type="domain" description="Isopropylmalate dehydrogenase-like" evidence="8">
    <location>
        <begin position="62"/>
        <end position="377"/>
    </location>
</feature>
<dbReference type="SUPFAM" id="SSF53659">
    <property type="entry name" value="Isocitrate/Isopropylmalate dehydrogenase-like"/>
    <property type="match status" value="1"/>
</dbReference>
<dbReference type="GO" id="GO:0004449">
    <property type="term" value="F:isocitrate dehydrogenase (NAD+) activity"/>
    <property type="evidence" value="ECO:0007669"/>
    <property type="project" value="UniProtKB-EC"/>
</dbReference>
<dbReference type="eggNOG" id="KOG0785">
    <property type="taxonomic scope" value="Eukaryota"/>
</dbReference>
<dbReference type="GO" id="GO:0005739">
    <property type="term" value="C:mitochondrion"/>
    <property type="evidence" value="ECO:0007669"/>
    <property type="project" value="TreeGrafter"/>
</dbReference>
<evidence type="ECO:0000256" key="1">
    <source>
        <dbReference type="ARBA" id="ARBA00007769"/>
    </source>
</evidence>
<dbReference type="InParanoid" id="B4J4V5"/>
<dbReference type="Gene3D" id="3.40.718.10">
    <property type="entry name" value="Isopropylmalate Dehydrogenase"/>
    <property type="match status" value="1"/>
</dbReference>
<dbReference type="PANTHER" id="PTHR11835">
    <property type="entry name" value="DECARBOXYLATING DEHYDROGENASES-ISOCITRATE, ISOPROPYLMALATE, TARTRATE"/>
    <property type="match status" value="1"/>
</dbReference>
<evidence type="ECO:0000259" key="8">
    <source>
        <dbReference type="SMART" id="SM01329"/>
    </source>
</evidence>
<name>B4J4V5_DROGR</name>
<evidence type="ECO:0000256" key="3">
    <source>
        <dbReference type="ARBA" id="ARBA00022532"/>
    </source>
</evidence>
<dbReference type="SMR" id="B4J4V5"/>
<dbReference type="KEGG" id="dgr:6559932"/>
<dbReference type="STRING" id="7222.B4J4V5"/>
<keyword evidence="3" id="KW-0816">Tricarboxylic acid cycle</keyword>
<evidence type="ECO:0000313" key="9">
    <source>
        <dbReference type="EMBL" id="EDW00651.1"/>
    </source>
</evidence>
<dbReference type="GO" id="GO:0006102">
    <property type="term" value="P:isocitrate metabolic process"/>
    <property type="evidence" value="ECO:0007669"/>
    <property type="project" value="TreeGrafter"/>
</dbReference>
<dbReference type="EMBL" id="CH916367">
    <property type="protein sequence ID" value="EDW00651.1"/>
    <property type="molecule type" value="Genomic_DNA"/>
</dbReference>
<sequence>MNTIRKIRSIRRIDASQLLYYSTEKGSKESKKCSDLKAIAVPKPDKKKPQKKEPPKSKDQKRVTLIQGDGVGCELTTALRQVFESAKVPVKWEVFVDYKDCETNKISPKLVESLKRNKVGIKGPMDPVFLKQLRKAFDLYAFVAVCRNLKGQKSVYDKLDCVVIRDVIEGEYSGIEHNVVPGILQSIKVCTSLNADRIARYVFKYAKENQRKKITVAHKANIMQLTDGNFLESMRQEATKHFGSVTFEERYMDTACLNLVMQPGLSDVLVASSMYGDVLVMMASGIMGGKSLCPGFGVSKHGLIYDTLNKINMNLAGKDIINPTGMFLSAALMLRTLKLNSHADIIQCAVEQLFQDTDIRTPDVGGTAKCSELTKAVCDIISNMEE</sequence>
<dbReference type="AlphaFoldDB" id="B4J4V5"/>
<gene>
    <name evidence="9" type="primary">Dgri\GH20895</name>
    <name evidence="9" type="ORF">Dgri_GH20895</name>
</gene>
<dbReference type="GO" id="GO:0006099">
    <property type="term" value="P:tricarboxylic acid cycle"/>
    <property type="evidence" value="ECO:0007669"/>
    <property type="project" value="UniProtKB-KW"/>
</dbReference>
<dbReference type="SMART" id="SM01329">
    <property type="entry name" value="Iso_dh"/>
    <property type="match status" value="1"/>
</dbReference>
<organism evidence="10">
    <name type="scientific">Drosophila grimshawi</name>
    <name type="common">Hawaiian fruit fly</name>
    <name type="synonym">Idiomyia grimshawi</name>
    <dbReference type="NCBI Taxonomy" id="7222"/>
    <lineage>
        <taxon>Eukaryota</taxon>
        <taxon>Metazoa</taxon>
        <taxon>Ecdysozoa</taxon>
        <taxon>Arthropoda</taxon>
        <taxon>Hexapoda</taxon>
        <taxon>Insecta</taxon>
        <taxon>Pterygota</taxon>
        <taxon>Neoptera</taxon>
        <taxon>Endopterygota</taxon>
        <taxon>Diptera</taxon>
        <taxon>Brachycera</taxon>
        <taxon>Muscomorpha</taxon>
        <taxon>Ephydroidea</taxon>
        <taxon>Drosophilidae</taxon>
        <taxon>Drosophila</taxon>
        <taxon>Hawaiian Drosophila</taxon>
    </lineage>
</organism>